<reference evidence="6 7" key="1">
    <citation type="submission" date="2016-11" db="EMBL/GenBank/DDBJ databases">
        <authorList>
            <person name="Jaros S."/>
            <person name="Januszkiewicz K."/>
            <person name="Wedrychowicz H."/>
        </authorList>
    </citation>
    <scope>NUCLEOTIDE SEQUENCE [LARGE SCALE GENOMIC DNA]</scope>
    <source>
        <strain evidence="6 7">CGMCC 4.5723</strain>
    </source>
</reference>
<dbReference type="SUPFAM" id="SSF53474">
    <property type="entry name" value="alpha/beta-Hydrolases"/>
    <property type="match status" value="1"/>
</dbReference>
<evidence type="ECO:0000256" key="1">
    <source>
        <dbReference type="ARBA" id="ARBA00010088"/>
    </source>
</evidence>
<evidence type="ECO:0000256" key="3">
    <source>
        <dbReference type="ARBA" id="ARBA00022801"/>
    </source>
</evidence>
<dbReference type="OrthoDB" id="4447445at2"/>
<sequence length="525" mass="54617">MRSHPRPPARPRHRTTVLAAAAAAVLLPLAGCAPAAPPPDPGADPGLGSYLGQDLAWSGCEDTATNAADAELFANPALECASVEVPLDYDDPDGERARIALLRLPATGASEGSVLVDPGGPGGSGTTFVASVLPLWQASPVAERFDVVGFDPRGVGSSTPALDCHTDEEYDAGDVPRFGAVYEVTSAEEAAELAERCTEGSGGVENLVNAGSVNVVRDMDVIRDALGDEKLTYLGYSYGSELGAMYAVAHPERVRAIVLDGAVSPDLTASGFRLSSFAGLQARFDDLAAFCADSPDCVLGPDPAAANDRLHEIVEPLVETPAPTADGRNLNVWDVYLGISGGLYSEAKWPEVVSALAALDAGDPEEALALRDTFYARTADGAYGMDFDTNIAVRCMDAPRLTPREQTALAREVGEVAPMFDLDVFTAGSYHSECEAWPEPPTRGEPWLDGAEGLPETLVVSVTGDPATPHEGGVAMARALGAGLLTVEGKQHGAYLLGGSACVDDVVEAYLLDLRSPPAGARCSL</sequence>
<name>A0A1M6D1Y7_9ACTN</name>
<keyword evidence="2 4" id="KW-0732">Signal</keyword>
<dbReference type="Proteomes" id="UP000184452">
    <property type="component" value="Unassembled WGS sequence"/>
</dbReference>
<dbReference type="STRING" id="758803.SAMN05421803_101894"/>
<dbReference type="InterPro" id="IPR000073">
    <property type="entry name" value="AB_hydrolase_1"/>
</dbReference>
<proteinExistence type="inferred from homology"/>
<dbReference type="GO" id="GO:0016787">
    <property type="term" value="F:hydrolase activity"/>
    <property type="evidence" value="ECO:0007669"/>
    <property type="project" value="UniProtKB-KW"/>
</dbReference>
<dbReference type="InterPro" id="IPR029058">
    <property type="entry name" value="AB_hydrolase_fold"/>
</dbReference>
<evidence type="ECO:0000313" key="6">
    <source>
        <dbReference type="EMBL" id="SHI67209.1"/>
    </source>
</evidence>
<keyword evidence="3 6" id="KW-0378">Hydrolase</keyword>
<keyword evidence="7" id="KW-1185">Reference proteome</keyword>
<evidence type="ECO:0000259" key="5">
    <source>
        <dbReference type="Pfam" id="PF00561"/>
    </source>
</evidence>
<dbReference type="Pfam" id="PF00561">
    <property type="entry name" value="Abhydrolase_1"/>
    <property type="match status" value="1"/>
</dbReference>
<dbReference type="InterPro" id="IPR051601">
    <property type="entry name" value="Serine_prot/Carboxylest_S33"/>
</dbReference>
<protein>
    <submittedName>
        <fullName evidence="6">Alpha/beta hydrolase fold</fullName>
    </submittedName>
</protein>
<dbReference type="Gene3D" id="3.40.50.1820">
    <property type="entry name" value="alpha/beta hydrolase"/>
    <property type="match status" value="1"/>
</dbReference>
<dbReference type="EMBL" id="FQZK01000001">
    <property type="protein sequence ID" value="SHI67209.1"/>
    <property type="molecule type" value="Genomic_DNA"/>
</dbReference>
<evidence type="ECO:0000313" key="7">
    <source>
        <dbReference type="Proteomes" id="UP000184452"/>
    </source>
</evidence>
<dbReference type="RefSeq" id="WP_084736882.1">
    <property type="nucleotide sequence ID" value="NZ_FQZK01000001.1"/>
</dbReference>
<evidence type="ECO:0000256" key="2">
    <source>
        <dbReference type="ARBA" id="ARBA00022729"/>
    </source>
</evidence>
<feature type="chain" id="PRO_5013359517" evidence="4">
    <location>
        <begin position="36"/>
        <end position="525"/>
    </location>
</feature>
<gene>
    <name evidence="6" type="ORF">SAMN05421803_101894</name>
</gene>
<dbReference type="PANTHER" id="PTHR43248:SF29">
    <property type="entry name" value="TRIPEPTIDYL AMINOPEPTIDASE"/>
    <property type="match status" value="1"/>
</dbReference>
<dbReference type="PANTHER" id="PTHR43248">
    <property type="entry name" value="2-SUCCINYL-6-HYDROXY-2,4-CYCLOHEXADIENE-1-CARBOXYLATE SYNTHASE"/>
    <property type="match status" value="1"/>
</dbReference>
<feature type="signal peptide" evidence="4">
    <location>
        <begin position="1"/>
        <end position="35"/>
    </location>
</feature>
<organism evidence="6 7">
    <name type="scientific">Nocardiopsis flavescens</name>
    <dbReference type="NCBI Taxonomy" id="758803"/>
    <lineage>
        <taxon>Bacteria</taxon>
        <taxon>Bacillati</taxon>
        <taxon>Actinomycetota</taxon>
        <taxon>Actinomycetes</taxon>
        <taxon>Streptosporangiales</taxon>
        <taxon>Nocardiopsidaceae</taxon>
        <taxon>Nocardiopsis</taxon>
    </lineage>
</organism>
<evidence type="ECO:0000256" key="4">
    <source>
        <dbReference type="SAM" id="SignalP"/>
    </source>
</evidence>
<feature type="domain" description="AB hydrolase-1" evidence="5">
    <location>
        <begin position="114"/>
        <end position="480"/>
    </location>
</feature>
<comment type="similarity">
    <text evidence="1">Belongs to the peptidase S33 family.</text>
</comment>
<accession>A0A1M6D1Y7</accession>
<dbReference type="AlphaFoldDB" id="A0A1M6D1Y7"/>